<dbReference type="PANTHER" id="PTHR20883">
    <property type="entry name" value="PHYTANOYL-COA DIOXYGENASE DOMAIN CONTAINING 1"/>
    <property type="match status" value="1"/>
</dbReference>
<feature type="region of interest" description="Disordered" evidence="1">
    <location>
        <begin position="259"/>
        <end position="282"/>
    </location>
</feature>
<comment type="caution">
    <text evidence="2">The sequence shown here is derived from an EMBL/GenBank/DDBJ whole genome shotgun (WGS) entry which is preliminary data.</text>
</comment>
<dbReference type="EMBL" id="JBHSQO010000001">
    <property type="protein sequence ID" value="MFC6087760.1"/>
    <property type="molecule type" value="Genomic_DNA"/>
</dbReference>
<evidence type="ECO:0000256" key="1">
    <source>
        <dbReference type="SAM" id="MobiDB-lite"/>
    </source>
</evidence>
<protein>
    <submittedName>
        <fullName evidence="2">Phytanoyl-CoA dioxygenase family protein</fullName>
    </submittedName>
</protein>
<dbReference type="PANTHER" id="PTHR20883:SF48">
    <property type="entry name" value="ECTOINE DIOXYGENASE"/>
    <property type="match status" value="1"/>
</dbReference>
<evidence type="ECO:0000313" key="2">
    <source>
        <dbReference type="EMBL" id="MFC6087760.1"/>
    </source>
</evidence>
<keyword evidence="2" id="KW-0223">Dioxygenase</keyword>
<dbReference type="Proteomes" id="UP001596220">
    <property type="component" value="Unassembled WGS sequence"/>
</dbReference>
<organism evidence="2 3">
    <name type="scientific">Saccharothrix lopnurensis</name>
    <dbReference type="NCBI Taxonomy" id="1670621"/>
    <lineage>
        <taxon>Bacteria</taxon>
        <taxon>Bacillati</taxon>
        <taxon>Actinomycetota</taxon>
        <taxon>Actinomycetes</taxon>
        <taxon>Pseudonocardiales</taxon>
        <taxon>Pseudonocardiaceae</taxon>
        <taxon>Saccharothrix</taxon>
    </lineage>
</organism>
<sequence>MTIATSRNLSGEDLSFYRDNGYLTLPELLPPAKYDALREHFEHKLAGLPGGMRPEDMDVPHFTDPALFEWLMDPGVLDLVEQLVGPDIAVFSAHFFCKPAGDGKSVPWHDDAYYWRETIIPSTGAVTVWLALDEVDEGNGCMKVIPGSHVPGARRYRPTRGTDSVFDEELDPEGVDESRAVPIRLRHNECSIHSATLVHGSEANLSDRRRAGFTMRYISTAVRFNHEEVGDRHQIFLARGRDRAGNVYADPTVPHPELVANRGAGQNYVGKRRPGGARPGSG</sequence>
<dbReference type="GO" id="GO:0051213">
    <property type="term" value="F:dioxygenase activity"/>
    <property type="evidence" value="ECO:0007669"/>
    <property type="project" value="UniProtKB-KW"/>
</dbReference>
<dbReference type="Pfam" id="PF05721">
    <property type="entry name" value="PhyH"/>
    <property type="match status" value="1"/>
</dbReference>
<name>A0ABW1NWQ3_9PSEU</name>
<dbReference type="InterPro" id="IPR008775">
    <property type="entry name" value="Phytyl_CoA_dOase-like"/>
</dbReference>
<accession>A0ABW1NWQ3</accession>
<dbReference type="Gene3D" id="2.60.120.620">
    <property type="entry name" value="q2cbj1_9rhob like domain"/>
    <property type="match status" value="1"/>
</dbReference>
<reference evidence="3" key="1">
    <citation type="journal article" date="2019" name="Int. J. Syst. Evol. Microbiol.">
        <title>The Global Catalogue of Microorganisms (GCM) 10K type strain sequencing project: providing services to taxonomists for standard genome sequencing and annotation.</title>
        <authorList>
            <consortium name="The Broad Institute Genomics Platform"/>
            <consortium name="The Broad Institute Genome Sequencing Center for Infectious Disease"/>
            <person name="Wu L."/>
            <person name="Ma J."/>
        </authorList>
    </citation>
    <scope>NUCLEOTIDE SEQUENCE [LARGE SCALE GENOMIC DNA]</scope>
    <source>
        <strain evidence="3">CGMCC 4.7246</strain>
    </source>
</reference>
<evidence type="ECO:0000313" key="3">
    <source>
        <dbReference type="Proteomes" id="UP001596220"/>
    </source>
</evidence>
<dbReference type="RefSeq" id="WP_380631660.1">
    <property type="nucleotide sequence ID" value="NZ_JBHSQO010000001.1"/>
</dbReference>
<keyword evidence="2" id="KW-0560">Oxidoreductase</keyword>
<gene>
    <name evidence="2" type="ORF">ACFP3R_00575</name>
</gene>
<proteinExistence type="predicted"/>
<dbReference type="SUPFAM" id="SSF51197">
    <property type="entry name" value="Clavaminate synthase-like"/>
    <property type="match status" value="1"/>
</dbReference>
<keyword evidence="3" id="KW-1185">Reference proteome</keyword>